<dbReference type="RefSeq" id="WP_069640252.1">
    <property type="nucleotide sequence ID" value="NZ_JAFBEZ010000036.1"/>
</dbReference>
<dbReference type="STRING" id="1131292.BCR24_03150"/>
<reference evidence="2" key="1">
    <citation type="submission" date="2016-09" db="EMBL/GenBank/DDBJ databases">
        <authorList>
            <person name="Gulvik C.A."/>
        </authorList>
    </citation>
    <scope>NUCLEOTIDE SEQUENCE [LARGE SCALE GENOMIC DNA]</scope>
    <source>
        <strain evidence="2">LMG 26676</strain>
    </source>
</reference>
<sequence>MNKKVVFIVGNGFNYFLSQYVNEENKSVLLKKIVTEGHYEEDTKIWLDKLKIGLDEYCNLLDFLKLENYSETGETLLSRLYHFFKSIDNDISNNETEEYTEEINKNLEKLVVKKIDTIFKDTAILIDEKKSKKSYINTTARRIMFSLRGNSFAKNIDNLVKKMINTLIWCIHLLLRICIKC</sequence>
<gene>
    <name evidence="1" type="ORF">BCR24_03150</name>
</gene>
<dbReference type="Proteomes" id="UP000094469">
    <property type="component" value="Unassembled WGS sequence"/>
</dbReference>
<dbReference type="EMBL" id="MIKC01000023">
    <property type="protein sequence ID" value="OEG22143.1"/>
    <property type="molecule type" value="Genomic_DNA"/>
</dbReference>
<keyword evidence="2" id="KW-1185">Reference proteome</keyword>
<comment type="caution">
    <text evidence="1">The sequence shown here is derived from an EMBL/GenBank/DDBJ whole genome shotgun (WGS) entry which is preliminary data.</text>
</comment>
<evidence type="ECO:0000313" key="1">
    <source>
        <dbReference type="EMBL" id="OEG22143.1"/>
    </source>
</evidence>
<name>A0A1E5HB69_9ENTE</name>
<accession>A0A1E5HB69</accession>
<proteinExistence type="predicted"/>
<dbReference type="OrthoDB" id="3036074at2"/>
<organism evidence="1 2">
    <name type="scientific">Enterococcus ureilyticus</name>
    <dbReference type="NCBI Taxonomy" id="1131292"/>
    <lineage>
        <taxon>Bacteria</taxon>
        <taxon>Bacillati</taxon>
        <taxon>Bacillota</taxon>
        <taxon>Bacilli</taxon>
        <taxon>Lactobacillales</taxon>
        <taxon>Enterococcaceae</taxon>
        <taxon>Enterococcus</taxon>
    </lineage>
</organism>
<protein>
    <submittedName>
        <fullName evidence="1">Uncharacterized protein</fullName>
    </submittedName>
</protein>
<dbReference type="AlphaFoldDB" id="A0A1E5HB69"/>
<evidence type="ECO:0000313" key="2">
    <source>
        <dbReference type="Proteomes" id="UP000094469"/>
    </source>
</evidence>